<gene>
    <name evidence="3" type="ORF">LTR84_008714</name>
</gene>
<feature type="compositionally biased region" description="Low complexity" evidence="2">
    <location>
        <begin position="96"/>
        <end position="109"/>
    </location>
</feature>
<feature type="region of interest" description="Disordered" evidence="2">
    <location>
        <begin position="422"/>
        <end position="444"/>
    </location>
</feature>
<feature type="region of interest" description="Disordered" evidence="2">
    <location>
        <begin position="1"/>
        <end position="124"/>
    </location>
</feature>
<reference evidence="3 4" key="1">
    <citation type="submission" date="2023-08" db="EMBL/GenBank/DDBJ databases">
        <title>Black Yeasts Isolated from many extreme environments.</title>
        <authorList>
            <person name="Coleine C."/>
            <person name="Stajich J.E."/>
            <person name="Selbmann L."/>
        </authorList>
    </citation>
    <scope>NUCLEOTIDE SEQUENCE [LARGE SCALE GENOMIC DNA]</scope>
    <source>
        <strain evidence="3 4">CCFEE 5792</strain>
    </source>
</reference>
<feature type="compositionally biased region" description="Low complexity" evidence="2">
    <location>
        <begin position="15"/>
        <end position="46"/>
    </location>
</feature>
<accession>A0AAV9MW71</accession>
<name>A0AAV9MW71_9EURO</name>
<evidence type="ECO:0000256" key="2">
    <source>
        <dbReference type="SAM" id="MobiDB-lite"/>
    </source>
</evidence>
<dbReference type="EMBL" id="JAVRRD010000033">
    <property type="protein sequence ID" value="KAK5045928.1"/>
    <property type="molecule type" value="Genomic_DNA"/>
</dbReference>
<protein>
    <submittedName>
        <fullName evidence="3">Uncharacterized protein</fullName>
    </submittedName>
</protein>
<feature type="region of interest" description="Disordered" evidence="2">
    <location>
        <begin position="187"/>
        <end position="278"/>
    </location>
</feature>
<feature type="coiled-coil region" evidence="1">
    <location>
        <begin position="643"/>
        <end position="670"/>
    </location>
</feature>
<feature type="compositionally biased region" description="Polar residues" evidence="2">
    <location>
        <begin position="113"/>
        <end position="122"/>
    </location>
</feature>
<feature type="compositionally biased region" description="Pro residues" evidence="2">
    <location>
        <begin position="53"/>
        <end position="66"/>
    </location>
</feature>
<sequence>MASTSHVGPYPGPPAARRAASAGAVSSHGSSSQSVESSFSRSSSRQRGWHPGMPLPGPPPGPPPPTSRSQSTGGVKNNGPSQTVGQSSRPSHRVPLRAPLLSPLPATPANWRDGSTSRSSSKAAPLHIETSNLENGGSAQAGLSRSAALRVSSAKGLLERRKHRRSMYDGPITDWSALTIETDPWSDAVSPTGFSPDQSPTIDSRIPAMSPESSRRAMTSSRRTTQTSVDDQTSNPTQVALKSNNPFSPRVATPVFPPKSLPTPPLSQKNPASAHSVLPSTASSVSDLLHEVDSFITDAVNRHHQFLVRESQASSDLERLQLFAQFIASEATIRRARYPGPFTDGTLKANAGSQRLFDALLSNNSEEALKSPPVSKERASMHGLRIDPPQRPETAWWKDYRPALSPIASMSNDEASSRGRTASRWWQSQTADSNSEAIGGARKLKRSKRESKYMGLSALSVEEVLSEAATPTQLDQIVENGGGYAQEKVDPDTFGIYEDEEPILYMDRSSSFPMSPQAVDISRFITLPPPYPRHYPAVNNSHPKLAASRNLVRTLSDLTELEDRRSRYNVSVEALRIEHKRKVREGQHTFKTNIHAQISDGSLTYAEAAEAEQALKLDENRQEKVCLQAEFDTLQDVMINPMHDMLNARVEQLTTGIAELTEKLVAETQEQNLDRPQQEGDAMPEILEYLTQLKWLFETREHAHQEIFNLLSERNEKYKAIVLLPYHQVSHLEKIRDTEEFFHRDSLQRKRIFREESVSRYQTLCQMVSQHVAQEVELQSSAFWDIAPSILDLIQRLPDGDIPAGAIAIPQAEYEENPSYVEFPQQYLYTLLDHAEKSTYQFIESQVNLNCLLHEVKLGVLKARCRAAEACQAQNNTNNLPTEDPRETRDKEEAEATAELKQQVTMIEEQWFESLGRVLQDKKAQVKADLEILGGWDDLVQAAE</sequence>
<evidence type="ECO:0000256" key="1">
    <source>
        <dbReference type="SAM" id="Coils"/>
    </source>
</evidence>
<proteinExistence type="predicted"/>
<feature type="compositionally biased region" description="Polar residues" evidence="2">
    <location>
        <begin position="422"/>
        <end position="436"/>
    </location>
</feature>
<dbReference type="GeneID" id="89976877"/>
<feature type="compositionally biased region" description="Pro residues" evidence="2">
    <location>
        <begin position="255"/>
        <end position="265"/>
    </location>
</feature>
<feature type="compositionally biased region" description="Polar residues" evidence="2">
    <location>
        <begin position="192"/>
        <end position="202"/>
    </location>
</feature>
<evidence type="ECO:0000313" key="4">
    <source>
        <dbReference type="Proteomes" id="UP001358417"/>
    </source>
</evidence>
<dbReference type="AlphaFoldDB" id="A0AAV9MW71"/>
<feature type="region of interest" description="Disordered" evidence="2">
    <location>
        <begin position="368"/>
        <end position="387"/>
    </location>
</feature>
<feature type="compositionally biased region" description="Basic and acidic residues" evidence="2">
    <location>
        <begin position="375"/>
        <end position="387"/>
    </location>
</feature>
<organism evidence="3 4">
    <name type="scientific">Exophiala bonariae</name>
    <dbReference type="NCBI Taxonomy" id="1690606"/>
    <lineage>
        <taxon>Eukaryota</taxon>
        <taxon>Fungi</taxon>
        <taxon>Dikarya</taxon>
        <taxon>Ascomycota</taxon>
        <taxon>Pezizomycotina</taxon>
        <taxon>Eurotiomycetes</taxon>
        <taxon>Chaetothyriomycetidae</taxon>
        <taxon>Chaetothyriales</taxon>
        <taxon>Herpotrichiellaceae</taxon>
        <taxon>Exophiala</taxon>
    </lineage>
</organism>
<feature type="compositionally biased region" description="Polar residues" evidence="2">
    <location>
        <begin position="229"/>
        <end position="247"/>
    </location>
</feature>
<feature type="compositionally biased region" description="Polar residues" evidence="2">
    <location>
        <begin position="266"/>
        <end position="278"/>
    </location>
</feature>
<keyword evidence="1" id="KW-0175">Coiled coil</keyword>
<evidence type="ECO:0000313" key="3">
    <source>
        <dbReference type="EMBL" id="KAK5045928.1"/>
    </source>
</evidence>
<keyword evidence="4" id="KW-1185">Reference proteome</keyword>
<comment type="caution">
    <text evidence="3">The sequence shown here is derived from an EMBL/GenBank/DDBJ whole genome shotgun (WGS) entry which is preliminary data.</text>
</comment>
<feature type="compositionally biased region" description="Polar residues" evidence="2">
    <location>
        <begin position="67"/>
        <end position="89"/>
    </location>
</feature>
<dbReference type="Proteomes" id="UP001358417">
    <property type="component" value="Unassembled WGS sequence"/>
</dbReference>
<dbReference type="RefSeq" id="XP_064701533.1">
    <property type="nucleotide sequence ID" value="XM_064852259.1"/>
</dbReference>
<feature type="compositionally biased region" description="Low complexity" evidence="2">
    <location>
        <begin position="216"/>
        <end position="228"/>
    </location>
</feature>